<feature type="chain" id="PRO_5016862939" description="SGNH hydrolase-type esterase domain-containing protein" evidence="1">
    <location>
        <begin position="19"/>
        <end position="160"/>
    </location>
</feature>
<keyword evidence="1" id="KW-0732">Signal</keyword>
<name>A0A379PLR5_9PROT</name>
<sequence length="160" mass="16202">MCSFLAVLLALIAQPAVGQEGGSGRRCGVLGDSLAVGAARHAPGCEMRARIGIGSAEFARTYAATPVRADAVLISLGANDGGRSDTLDNLAAVHAAVVARSVTWILPARGDGARRAILAIAHALGDRLIETRAVTGGDGLHLTAQAYWAVAQIPVGAAAR</sequence>
<dbReference type="SUPFAM" id="SSF52266">
    <property type="entry name" value="SGNH hydrolase"/>
    <property type="match status" value="1"/>
</dbReference>
<gene>
    <name evidence="2" type="ORF">NCTC13291_04572</name>
</gene>
<accession>A0A379PLR5</accession>
<reference evidence="2 3" key="1">
    <citation type="submission" date="2018-06" db="EMBL/GenBank/DDBJ databases">
        <authorList>
            <consortium name="Pathogen Informatics"/>
            <person name="Doyle S."/>
        </authorList>
    </citation>
    <scope>NUCLEOTIDE SEQUENCE [LARGE SCALE GENOMIC DNA]</scope>
    <source>
        <strain evidence="2 3">NCTC13291</strain>
    </source>
</reference>
<evidence type="ECO:0000256" key="1">
    <source>
        <dbReference type="SAM" id="SignalP"/>
    </source>
</evidence>
<evidence type="ECO:0008006" key="4">
    <source>
        <dbReference type="Google" id="ProtNLM"/>
    </source>
</evidence>
<dbReference type="AlphaFoldDB" id="A0A379PLR5"/>
<proteinExistence type="predicted"/>
<dbReference type="Proteomes" id="UP000254919">
    <property type="component" value="Unassembled WGS sequence"/>
</dbReference>
<evidence type="ECO:0000313" key="2">
    <source>
        <dbReference type="EMBL" id="SUE95684.1"/>
    </source>
</evidence>
<dbReference type="EMBL" id="UGVN01000003">
    <property type="protein sequence ID" value="SUE95684.1"/>
    <property type="molecule type" value="Genomic_DNA"/>
</dbReference>
<feature type="signal peptide" evidence="1">
    <location>
        <begin position="1"/>
        <end position="18"/>
    </location>
</feature>
<protein>
    <recommendedName>
        <fullName evidence="4">SGNH hydrolase-type esterase domain-containing protein</fullName>
    </recommendedName>
</protein>
<organism evidence="2 3">
    <name type="scientific">Roseomonas mucosa</name>
    <dbReference type="NCBI Taxonomy" id="207340"/>
    <lineage>
        <taxon>Bacteria</taxon>
        <taxon>Pseudomonadati</taxon>
        <taxon>Pseudomonadota</taxon>
        <taxon>Alphaproteobacteria</taxon>
        <taxon>Acetobacterales</taxon>
        <taxon>Roseomonadaceae</taxon>
        <taxon>Roseomonas</taxon>
    </lineage>
</organism>
<evidence type="ECO:0000313" key="3">
    <source>
        <dbReference type="Proteomes" id="UP000254919"/>
    </source>
</evidence>